<name>A0A1I2KGC6_9ACTN</name>
<dbReference type="SUPFAM" id="SSF48452">
    <property type="entry name" value="TPR-like"/>
    <property type="match status" value="2"/>
</dbReference>
<dbReference type="OrthoDB" id="3349744at2"/>
<organism evidence="3 4">
    <name type="scientific">Streptomyces mirabilis</name>
    <dbReference type="NCBI Taxonomy" id="68239"/>
    <lineage>
        <taxon>Bacteria</taxon>
        <taxon>Bacillati</taxon>
        <taxon>Actinomycetota</taxon>
        <taxon>Actinomycetes</taxon>
        <taxon>Kitasatosporales</taxon>
        <taxon>Streptomycetaceae</taxon>
        <taxon>Streptomyces</taxon>
    </lineage>
</organism>
<dbReference type="EMBL" id="FONR01000010">
    <property type="protein sequence ID" value="SFF66062.1"/>
    <property type="molecule type" value="Genomic_DNA"/>
</dbReference>
<sequence>MSARYDDHLDFRGSEFAGPVVGKVEYHQYQPAPTALDSLPARAAGFTGRDDELRGLLEALDPTQPGPQAVLVAAVSGLGGIGKTALAVEAAHESRNRGWFPGGTLFIDLHGYDEAPVTADLALQSLLRALGTQPKYIPVRAEERAAFYRTALARLAREKGPALVLADNASSVAQVRPLLPGDSVHRLLTTSRHKFPTLGARLLALDELSTDSACDLLQRALRTANPDDARLVDDSASTSALTKLCGCLPLALQIAAALLIADQHMPISELGRALSASRNRLDQLDDGDRSMRATFELSYRALPEQHARLLRMLAVAPGPETGIEALTALLGGGSPLSDLAALERAHLVERGSGRHRWRMHDLVREYAVDAAERSATLMEEAAAARGRVLDHYLQRTAAAVERLRWWPGTAVSRRFESRAQAIAWLDTERANLLATIQWAAEAGHANAVIQLANMLGRYLYFRRYFDEFVVISRYAQEAAERIGDHEAEARAWNDLGLALRSADRADEAISALTRARELSEAVGDRNGEAYAWNYLGSALRVAGRLHEAADVLGQACELFQAMDDGNGEAYVWNNLGLILVDMGRPEEAINAHTRARDLFRTAGNRDREAKAWQNAGYALWCTGRVTEAVHAYEKALETHREFEDWHSVGETQQQLAEVYETVGRRAEAHACWLHAADAYLRAGAEREAAESRERTTALRPKSNATQASPPARSADSAPLSPLPPDTFTG</sequence>
<dbReference type="PANTHER" id="PTHR47691:SF3">
    <property type="entry name" value="HTH-TYPE TRANSCRIPTIONAL REGULATOR RV0890C-RELATED"/>
    <property type="match status" value="1"/>
</dbReference>
<dbReference type="Pfam" id="PF13424">
    <property type="entry name" value="TPR_12"/>
    <property type="match status" value="2"/>
</dbReference>
<feature type="repeat" description="TPR" evidence="1">
    <location>
        <begin position="609"/>
        <end position="642"/>
    </location>
</feature>
<dbReference type="InterPro" id="IPR019734">
    <property type="entry name" value="TPR_rpt"/>
</dbReference>
<keyword evidence="1" id="KW-0802">TPR repeat</keyword>
<protein>
    <submittedName>
        <fullName evidence="3">Predicted ATPase</fullName>
    </submittedName>
</protein>
<feature type="compositionally biased region" description="Pro residues" evidence="2">
    <location>
        <begin position="720"/>
        <end position="729"/>
    </location>
</feature>
<dbReference type="AlphaFoldDB" id="A0A1I2KGC6"/>
<dbReference type="SMART" id="SM00028">
    <property type="entry name" value="TPR"/>
    <property type="match status" value="5"/>
</dbReference>
<dbReference type="Gene3D" id="1.25.40.10">
    <property type="entry name" value="Tetratricopeptide repeat domain"/>
    <property type="match status" value="1"/>
</dbReference>
<evidence type="ECO:0000313" key="3">
    <source>
        <dbReference type="EMBL" id="SFF66062.1"/>
    </source>
</evidence>
<feature type="compositionally biased region" description="Basic and acidic residues" evidence="2">
    <location>
        <begin position="685"/>
        <end position="696"/>
    </location>
</feature>
<dbReference type="InterPro" id="IPR027417">
    <property type="entry name" value="P-loop_NTPase"/>
</dbReference>
<evidence type="ECO:0000313" key="4">
    <source>
        <dbReference type="Proteomes" id="UP000181942"/>
    </source>
</evidence>
<dbReference type="PROSITE" id="PS50005">
    <property type="entry name" value="TPR"/>
    <property type="match status" value="2"/>
</dbReference>
<proteinExistence type="predicted"/>
<dbReference type="Gene3D" id="3.40.50.300">
    <property type="entry name" value="P-loop containing nucleotide triphosphate hydrolases"/>
    <property type="match status" value="1"/>
</dbReference>
<dbReference type="InterPro" id="IPR011990">
    <property type="entry name" value="TPR-like_helical_dom_sf"/>
</dbReference>
<gene>
    <name evidence="3" type="ORF">SAMN02787118_110136</name>
</gene>
<dbReference type="Proteomes" id="UP000181942">
    <property type="component" value="Unassembled WGS sequence"/>
</dbReference>
<dbReference type="RefSeq" id="WP_075029719.1">
    <property type="nucleotide sequence ID" value="NZ_FONR01000010.1"/>
</dbReference>
<dbReference type="SUPFAM" id="SSF52540">
    <property type="entry name" value="P-loop containing nucleoside triphosphate hydrolases"/>
    <property type="match status" value="1"/>
</dbReference>
<dbReference type="PANTHER" id="PTHR47691">
    <property type="entry name" value="REGULATOR-RELATED"/>
    <property type="match status" value="1"/>
</dbReference>
<feature type="region of interest" description="Disordered" evidence="2">
    <location>
        <begin position="685"/>
        <end position="729"/>
    </location>
</feature>
<feature type="compositionally biased region" description="Low complexity" evidence="2">
    <location>
        <begin position="707"/>
        <end position="719"/>
    </location>
</feature>
<accession>A0A1I2KGC6</accession>
<dbReference type="PRINTS" id="PR00364">
    <property type="entry name" value="DISEASERSIST"/>
</dbReference>
<reference evidence="3 4" key="1">
    <citation type="submission" date="2016-10" db="EMBL/GenBank/DDBJ databases">
        <authorList>
            <person name="de Groot N.N."/>
        </authorList>
    </citation>
    <scope>NUCLEOTIDE SEQUENCE [LARGE SCALE GENOMIC DNA]</scope>
    <source>
        <strain evidence="3 4">OK461</strain>
    </source>
</reference>
<evidence type="ECO:0000256" key="1">
    <source>
        <dbReference type="PROSITE-ProRule" id="PRU00339"/>
    </source>
</evidence>
<feature type="repeat" description="TPR" evidence="1">
    <location>
        <begin position="489"/>
        <end position="522"/>
    </location>
</feature>
<evidence type="ECO:0000256" key="2">
    <source>
        <dbReference type="SAM" id="MobiDB-lite"/>
    </source>
</evidence>